<keyword evidence="8" id="KW-1185">Reference proteome</keyword>
<keyword evidence="5 6" id="KW-0472">Membrane</keyword>
<keyword evidence="3 6" id="KW-0812">Transmembrane</keyword>
<dbReference type="KEGG" id="cvt:B843_02705"/>
<dbReference type="eggNOG" id="COG0531">
    <property type="taxonomic scope" value="Bacteria"/>
</dbReference>
<feature type="transmembrane region" description="Helical" evidence="6">
    <location>
        <begin position="199"/>
        <end position="220"/>
    </location>
</feature>
<gene>
    <name evidence="7" type="ORF">B843_02705</name>
</gene>
<feature type="transmembrane region" description="Helical" evidence="6">
    <location>
        <begin position="164"/>
        <end position="187"/>
    </location>
</feature>
<accession>W5XYD0</accession>
<evidence type="ECO:0000313" key="8">
    <source>
        <dbReference type="Proteomes" id="UP000019222"/>
    </source>
</evidence>
<feature type="transmembrane region" description="Helical" evidence="6">
    <location>
        <begin position="25"/>
        <end position="46"/>
    </location>
</feature>
<proteinExistence type="predicted"/>
<evidence type="ECO:0000256" key="1">
    <source>
        <dbReference type="ARBA" id="ARBA00004651"/>
    </source>
</evidence>
<feature type="transmembrane region" description="Helical" evidence="6">
    <location>
        <begin position="241"/>
        <end position="263"/>
    </location>
</feature>
<reference evidence="7 8" key="1">
    <citation type="submission" date="2013-02" db="EMBL/GenBank/DDBJ databases">
        <title>The complete genome sequence of Corynebacterium vitaeruminis DSM 20294.</title>
        <authorList>
            <person name="Ruckert C."/>
            <person name="Albersmeier A."/>
            <person name="Kalinowski J."/>
        </authorList>
    </citation>
    <scope>NUCLEOTIDE SEQUENCE [LARGE SCALE GENOMIC DNA]</scope>
    <source>
        <strain evidence="8">ATCC 10234</strain>
    </source>
</reference>
<feature type="transmembrane region" description="Helical" evidence="6">
    <location>
        <begin position="402"/>
        <end position="418"/>
    </location>
</feature>
<comment type="subcellular location">
    <subcellularLocation>
        <location evidence="1">Cell membrane</location>
        <topology evidence="1">Multi-pass membrane protein</topology>
    </subcellularLocation>
</comment>
<dbReference type="PIRSF" id="PIRSF006060">
    <property type="entry name" value="AA_transporter"/>
    <property type="match status" value="1"/>
</dbReference>
<feature type="transmembrane region" description="Helical" evidence="6">
    <location>
        <begin position="336"/>
        <end position="355"/>
    </location>
</feature>
<protein>
    <submittedName>
        <fullName evidence="7">Ethanolamine permease</fullName>
    </submittedName>
</protein>
<feature type="transmembrane region" description="Helical" evidence="6">
    <location>
        <begin position="294"/>
        <end position="316"/>
    </location>
</feature>
<sequence length="458" mass="47298">MAILTSHETSTASTVTESKLKQGTLGWLLITSLGVSFVISGDFAGWQFGLADGGWGGMAIALVIVTVLYLTMCMSLAELSAALPSAGGGHRFATAAFGPLGGFITAAAIVIEYVVAPAAISTFIGSYVESLHLFGLTSGWPIYLACYVVFVGVHLAGAGEALKLMLGITAVAAVALIAYTVVMLPHFDGAALTQGIELFPHGATSVWAAIPFAIWFYLAVEGVPMAAEEAREPHRTIPRAILSSMAILTISAIAMLVVGPGAAGTDVFAESGNPLVSGLEAVGANPTFVTTINAAALIGLIASFFSITYGYSRLIYSLANEQVLPSFLSKVNGRGVPTYALIIPAVLGFALTLFVEGDTLMSVAVFGAVISYALMMASHFVLRRTNPTLPRPYKTPGGQATSGIAFLLACGAIVSAFVSNFAVGAVSTAVLALMVGVYLLSQRSGQPTRDAKPSEVEA</sequence>
<dbReference type="EMBL" id="CP004353">
    <property type="protein sequence ID" value="AHI21932.1"/>
    <property type="molecule type" value="Genomic_DNA"/>
</dbReference>
<dbReference type="GO" id="GO:0005886">
    <property type="term" value="C:plasma membrane"/>
    <property type="evidence" value="ECO:0007669"/>
    <property type="project" value="UniProtKB-SubCell"/>
</dbReference>
<dbReference type="Proteomes" id="UP000019222">
    <property type="component" value="Chromosome"/>
</dbReference>
<feature type="transmembrane region" description="Helical" evidence="6">
    <location>
        <begin position="361"/>
        <end position="382"/>
    </location>
</feature>
<dbReference type="PANTHER" id="PTHR42770:SF7">
    <property type="entry name" value="MEMBRANE PROTEIN"/>
    <property type="match status" value="1"/>
</dbReference>
<dbReference type="PATRIC" id="fig|1224164.3.peg.535"/>
<dbReference type="GO" id="GO:0022857">
    <property type="term" value="F:transmembrane transporter activity"/>
    <property type="evidence" value="ECO:0007669"/>
    <property type="project" value="InterPro"/>
</dbReference>
<dbReference type="Gene3D" id="1.20.1740.10">
    <property type="entry name" value="Amino acid/polyamine transporter I"/>
    <property type="match status" value="1"/>
</dbReference>
<dbReference type="Pfam" id="PF13520">
    <property type="entry name" value="AA_permease_2"/>
    <property type="match status" value="1"/>
</dbReference>
<evidence type="ECO:0000256" key="2">
    <source>
        <dbReference type="ARBA" id="ARBA00022475"/>
    </source>
</evidence>
<dbReference type="InterPro" id="IPR004757">
    <property type="entry name" value="EtNH_permease"/>
</dbReference>
<dbReference type="AlphaFoldDB" id="W5XYD0"/>
<feature type="transmembrane region" description="Helical" evidence="6">
    <location>
        <begin position="140"/>
        <end position="157"/>
    </location>
</feature>
<evidence type="ECO:0000313" key="7">
    <source>
        <dbReference type="EMBL" id="AHI21932.1"/>
    </source>
</evidence>
<organism evidence="7 8">
    <name type="scientific">Corynebacterium vitaeruminis DSM 20294</name>
    <dbReference type="NCBI Taxonomy" id="1224164"/>
    <lineage>
        <taxon>Bacteria</taxon>
        <taxon>Bacillati</taxon>
        <taxon>Actinomycetota</taxon>
        <taxon>Actinomycetes</taxon>
        <taxon>Mycobacteriales</taxon>
        <taxon>Corynebacteriaceae</taxon>
        <taxon>Corynebacterium</taxon>
    </lineage>
</organism>
<evidence type="ECO:0000256" key="3">
    <source>
        <dbReference type="ARBA" id="ARBA00022692"/>
    </source>
</evidence>
<evidence type="ECO:0000256" key="6">
    <source>
        <dbReference type="SAM" id="Phobius"/>
    </source>
</evidence>
<keyword evidence="2" id="KW-1003">Cell membrane</keyword>
<keyword evidence="4 6" id="KW-1133">Transmembrane helix</keyword>
<name>W5XYD0_9CORY</name>
<feature type="transmembrane region" description="Helical" evidence="6">
    <location>
        <begin position="58"/>
        <end position="83"/>
    </location>
</feature>
<dbReference type="STRING" id="1224164.B843_02705"/>
<feature type="transmembrane region" description="Helical" evidence="6">
    <location>
        <begin position="424"/>
        <end position="441"/>
    </location>
</feature>
<dbReference type="PANTHER" id="PTHR42770">
    <property type="entry name" value="AMINO ACID TRANSPORTER-RELATED"/>
    <property type="match status" value="1"/>
</dbReference>
<evidence type="ECO:0000256" key="5">
    <source>
        <dbReference type="ARBA" id="ARBA00023136"/>
    </source>
</evidence>
<evidence type="ECO:0000256" key="4">
    <source>
        <dbReference type="ARBA" id="ARBA00022989"/>
    </source>
</evidence>
<feature type="transmembrane region" description="Helical" evidence="6">
    <location>
        <begin position="95"/>
        <end position="120"/>
    </location>
</feature>
<dbReference type="InterPro" id="IPR002293">
    <property type="entry name" value="AA/rel_permease1"/>
</dbReference>
<dbReference type="NCBIfam" id="TIGR00908">
    <property type="entry name" value="2A0305"/>
    <property type="match status" value="1"/>
</dbReference>
<dbReference type="InterPro" id="IPR050367">
    <property type="entry name" value="APC_superfamily"/>
</dbReference>
<dbReference type="HOGENOM" id="CLU_007946_5_0_11"/>